<dbReference type="NCBIfam" id="TIGR00004">
    <property type="entry name" value="Rid family detoxifying hydrolase"/>
    <property type="match status" value="1"/>
</dbReference>
<evidence type="ECO:0000313" key="3">
    <source>
        <dbReference type="Proteomes" id="UP000000346"/>
    </source>
</evidence>
<dbReference type="CDD" id="cd00448">
    <property type="entry name" value="YjgF_YER057c_UK114_family"/>
    <property type="match status" value="1"/>
</dbReference>
<dbReference type="STRING" id="666510.ASAC_0944"/>
<dbReference type="AlphaFoldDB" id="D9Q211"/>
<organism evidence="2 3">
    <name type="scientific">Acidilobus saccharovorans (strain DSM 16705 / JCM 18335 / VKM B-2471 / 345-15)</name>
    <dbReference type="NCBI Taxonomy" id="666510"/>
    <lineage>
        <taxon>Archaea</taxon>
        <taxon>Thermoproteota</taxon>
        <taxon>Thermoprotei</taxon>
        <taxon>Acidilobales</taxon>
        <taxon>Acidilobaceae</taxon>
        <taxon>Acidilobus</taxon>
    </lineage>
</organism>
<dbReference type="SUPFAM" id="SSF55298">
    <property type="entry name" value="YjgF-like"/>
    <property type="match status" value="1"/>
</dbReference>
<dbReference type="eggNOG" id="arCOG01630">
    <property type="taxonomic scope" value="Archaea"/>
</dbReference>
<dbReference type="GO" id="GO:0005829">
    <property type="term" value="C:cytosol"/>
    <property type="evidence" value="ECO:0007669"/>
    <property type="project" value="TreeGrafter"/>
</dbReference>
<dbReference type="Gene3D" id="3.30.1330.40">
    <property type="entry name" value="RutC-like"/>
    <property type="match status" value="1"/>
</dbReference>
<gene>
    <name evidence="2" type="ordered locus">ASAC_0944</name>
</gene>
<evidence type="ECO:0000256" key="1">
    <source>
        <dbReference type="ARBA" id="ARBA00010552"/>
    </source>
</evidence>
<dbReference type="FunCoup" id="D9Q211">
    <property type="interactions" value="121"/>
</dbReference>
<dbReference type="InterPro" id="IPR006056">
    <property type="entry name" value="RidA"/>
</dbReference>
<dbReference type="GO" id="GO:0019239">
    <property type="term" value="F:deaminase activity"/>
    <property type="evidence" value="ECO:0007669"/>
    <property type="project" value="TreeGrafter"/>
</dbReference>
<dbReference type="PANTHER" id="PTHR11803:SF39">
    <property type="entry name" value="2-IMINOBUTANOATE_2-IMINOPROPANOATE DEAMINASE"/>
    <property type="match status" value="1"/>
</dbReference>
<name>D9Q211_ACIS3</name>
<dbReference type="Pfam" id="PF01042">
    <property type="entry name" value="Ribonuc_L-PSP"/>
    <property type="match status" value="1"/>
</dbReference>
<sequence length="127" mass="14032">MKEAVFTERAPRPIGPYSQAIIAGDLIFVSGQIPIDPSTGRIVSDDFKEQVRRALENVKAILEAGGSSLDDVVKVTVYLKDPSRFQDFNQIYSEYFKGSFPARTTVFVNDLPAGAQIEIDVIAVRHT</sequence>
<dbReference type="InterPro" id="IPR006175">
    <property type="entry name" value="YjgF/YER057c/UK114"/>
</dbReference>
<dbReference type="KEGG" id="asc:ASAC_0944"/>
<dbReference type="InterPro" id="IPR035959">
    <property type="entry name" value="RutC-like_sf"/>
</dbReference>
<dbReference type="GeneID" id="9499186"/>
<dbReference type="HOGENOM" id="CLU_100715_7_3_2"/>
<dbReference type="EMBL" id="CP001742">
    <property type="protein sequence ID" value="ADL19349.1"/>
    <property type="molecule type" value="Genomic_DNA"/>
</dbReference>
<dbReference type="InParanoid" id="D9Q211"/>
<dbReference type="FunFam" id="3.30.1330.40:FF:000001">
    <property type="entry name" value="L-PSP family endoribonuclease"/>
    <property type="match status" value="1"/>
</dbReference>
<dbReference type="PANTHER" id="PTHR11803">
    <property type="entry name" value="2-IMINOBUTANOATE/2-IMINOPROPANOATE DEAMINASE RIDA"/>
    <property type="match status" value="1"/>
</dbReference>
<reference evidence="2 3" key="1">
    <citation type="journal article" date="2010" name="Appl. Environ. Microbiol.">
        <title>The genome sequence of the crenarchaeon Acidilobus saccharovorans supports a new order, Acidilobales, and suggests an important ecological role in terrestrial acidic hot springs.</title>
        <authorList>
            <person name="Mardanov A.V."/>
            <person name="Svetlitchnyi V.A."/>
            <person name="Beletsky A.V."/>
            <person name="Prokofeva M.I."/>
            <person name="Bonch-Osmolovskaya E.A."/>
            <person name="Ravin N.V."/>
            <person name="Skryabin K.G."/>
        </authorList>
    </citation>
    <scope>NUCLEOTIDE SEQUENCE [LARGE SCALE GENOMIC DNA]</scope>
    <source>
        <strain evidence="3">DSM 16705 / JCM 18335 / VKM B-2471 / 345-15</strain>
    </source>
</reference>
<accession>D9Q211</accession>
<comment type="similarity">
    <text evidence="1">Belongs to the RutC family.</text>
</comment>
<proteinExistence type="inferred from homology"/>
<dbReference type="Proteomes" id="UP000000346">
    <property type="component" value="Chromosome"/>
</dbReference>
<keyword evidence="3" id="KW-1185">Reference proteome</keyword>
<evidence type="ECO:0000313" key="2">
    <source>
        <dbReference type="EMBL" id="ADL19349.1"/>
    </source>
</evidence>
<protein>
    <submittedName>
        <fullName evidence="2">YjgH/F family protein-putative translation initiation inhibitor</fullName>
    </submittedName>
</protein>
<dbReference type="RefSeq" id="WP_013266861.1">
    <property type="nucleotide sequence ID" value="NC_014374.1"/>
</dbReference>
<dbReference type="OrthoDB" id="371655at2157"/>